<reference evidence="2" key="1">
    <citation type="submission" date="2020-01" db="EMBL/GenBank/DDBJ databases">
        <authorList>
            <consortium name="DOE Joint Genome Institute"/>
            <person name="Haridas S."/>
            <person name="Albert R."/>
            <person name="Binder M."/>
            <person name="Bloem J."/>
            <person name="Labutti K."/>
            <person name="Salamov A."/>
            <person name="Andreopoulos B."/>
            <person name="Baker S.E."/>
            <person name="Barry K."/>
            <person name="Bills G."/>
            <person name="Bluhm B.H."/>
            <person name="Cannon C."/>
            <person name="Castanera R."/>
            <person name="Culley D.E."/>
            <person name="Daum C."/>
            <person name="Ezra D."/>
            <person name="Gonzalez J.B."/>
            <person name="Henrissat B."/>
            <person name="Kuo A."/>
            <person name="Liang C."/>
            <person name="Lipzen A."/>
            <person name="Lutzoni F."/>
            <person name="Magnuson J."/>
            <person name="Mondo S."/>
            <person name="Nolan M."/>
            <person name="Ohm R."/>
            <person name="Pangilinan J."/>
            <person name="Park H.-J."/>
            <person name="Ramirez L."/>
            <person name="Alfaro M."/>
            <person name="Sun H."/>
            <person name="Tritt A."/>
            <person name="Yoshinaga Y."/>
            <person name="Zwiers L.-H."/>
            <person name="Turgeon B.G."/>
            <person name="Goodwin S.B."/>
            <person name="Spatafora J.W."/>
            <person name="Crous P.W."/>
            <person name="Grigoriev I.V."/>
        </authorList>
    </citation>
    <scope>NUCLEOTIDE SEQUENCE</scope>
    <source>
        <strain evidence="2">IPT5</strain>
    </source>
</reference>
<organism evidence="2 3">
    <name type="scientific">Plenodomus tracheiphilus IPT5</name>
    <dbReference type="NCBI Taxonomy" id="1408161"/>
    <lineage>
        <taxon>Eukaryota</taxon>
        <taxon>Fungi</taxon>
        <taxon>Dikarya</taxon>
        <taxon>Ascomycota</taxon>
        <taxon>Pezizomycotina</taxon>
        <taxon>Dothideomycetes</taxon>
        <taxon>Pleosporomycetidae</taxon>
        <taxon>Pleosporales</taxon>
        <taxon>Pleosporineae</taxon>
        <taxon>Leptosphaeriaceae</taxon>
        <taxon>Plenodomus</taxon>
    </lineage>
</organism>
<evidence type="ECO:0000313" key="2">
    <source>
        <dbReference type="EMBL" id="KAF2849487.1"/>
    </source>
</evidence>
<accession>A0A6A7B478</accession>
<feature type="signal peptide" evidence="1">
    <location>
        <begin position="1"/>
        <end position="16"/>
    </location>
</feature>
<dbReference type="Proteomes" id="UP000799423">
    <property type="component" value="Unassembled WGS sequence"/>
</dbReference>
<keyword evidence="1" id="KW-0732">Signal</keyword>
<keyword evidence="3" id="KW-1185">Reference proteome</keyword>
<evidence type="ECO:0000313" key="3">
    <source>
        <dbReference type="Proteomes" id="UP000799423"/>
    </source>
</evidence>
<name>A0A6A7B478_9PLEO</name>
<evidence type="ECO:0000256" key="1">
    <source>
        <dbReference type="SAM" id="SignalP"/>
    </source>
</evidence>
<feature type="chain" id="PRO_5025355493" evidence="1">
    <location>
        <begin position="17"/>
        <end position="103"/>
    </location>
</feature>
<dbReference type="AlphaFoldDB" id="A0A6A7B478"/>
<protein>
    <submittedName>
        <fullName evidence="2">Uncharacterized protein</fullName>
    </submittedName>
</protein>
<dbReference type="EMBL" id="MU006311">
    <property type="protein sequence ID" value="KAF2849487.1"/>
    <property type="molecule type" value="Genomic_DNA"/>
</dbReference>
<sequence>MKVSTLILTLATMATSLTFLPGAPNARVINLDSRGTDAMRVLARTTSASRMVTLRARQAASRPVSNMFATATLDARIAVIPSTSAPRSLATTGRSKIGFREQL</sequence>
<gene>
    <name evidence="2" type="ORF">T440DRAFT_127913</name>
</gene>
<proteinExistence type="predicted"/>